<dbReference type="InterPro" id="IPR050855">
    <property type="entry name" value="NDM-1-like"/>
</dbReference>
<evidence type="ECO:0000313" key="2">
    <source>
        <dbReference type="EMBL" id="MDN3708410.1"/>
    </source>
</evidence>
<dbReference type="CDD" id="cd07726">
    <property type="entry name" value="ST1585-like_MBL-fold"/>
    <property type="match status" value="1"/>
</dbReference>
<dbReference type="Gene3D" id="3.60.15.10">
    <property type="entry name" value="Ribonuclease Z/Hydroxyacylglutathione hydrolase-like"/>
    <property type="match status" value="1"/>
</dbReference>
<dbReference type="RefSeq" id="WP_290364276.1">
    <property type="nucleotide sequence ID" value="NZ_JAUFQU010000001.1"/>
</dbReference>
<proteinExistence type="predicted"/>
<reference evidence="3" key="1">
    <citation type="journal article" date="2019" name="Int. J. Syst. Evol. Microbiol.">
        <title>The Global Catalogue of Microorganisms (GCM) 10K type strain sequencing project: providing services to taxonomists for standard genome sequencing and annotation.</title>
        <authorList>
            <consortium name="The Broad Institute Genomics Platform"/>
            <consortium name="The Broad Institute Genome Sequencing Center for Infectious Disease"/>
            <person name="Wu L."/>
            <person name="Ma J."/>
        </authorList>
    </citation>
    <scope>NUCLEOTIDE SEQUENCE [LARGE SCALE GENOMIC DNA]</scope>
    <source>
        <strain evidence="3">CECT 7184</strain>
    </source>
</reference>
<organism evidence="2 3">
    <name type="scientific">Paenimyroides ceti</name>
    <dbReference type="NCBI Taxonomy" id="395087"/>
    <lineage>
        <taxon>Bacteria</taxon>
        <taxon>Pseudomonadati</taxon>
        <taxon>Bacteroidota</taxon>
        <taxon>Flavobacteriia</taxon>
        <taxon>Flavobacteriales</taxon>
        <taxon>Flavobacteriaceae</taxon>
        <taxon>Paenimyroides</taxon>
    </lineage>
</organism>
<dbReference type="SMART" id="SM00849">
    <property type="entry name" value="Lactamase_B"/>
    <property type="match status" value="1"/>
</dbReference>
<comment type="caution">
    <text evidence="2">The sequence shown here is derived from an EMBL/GenBank/DDBJ whole genome shotgun (WGS) entry which is preliminary data.</text>
</comment>
<sequence>MKDIRIIDLNFQHEKKSIGSFLIETTKGPVLIESGPESTYPYLQKGIEALGYRIGDIHAVLLTHIHFDHAGAAWKFAQAGAKIYVHPAGLPHLQNPEKLWNSAARIYGDDMDRLWGKMEPISAELLIPAHDTDLIDFGDVQVKVVYTPGHAIHHNAYWIDKVVFTGDAAGIKIGDGPVVPPCPPPDINIGLWKESIQKLKSLNANYFYLTHFGRQADPITLLGELEMVLDDWADFIKPFYENQTPSDQIVPLFMKYTSDAFRKRGLTEHEIRVYEYANPSWMSVNGLLRYWKLKEEKRI</sequence>
<protein>
    <submittedName>
        <fullName evidence="2">MBL fold metallo-hydrolase</fullName>
    </submittedName>
</protein>
<dbReference type="InterPro" id="IPR037482">
    <property type="entry name" value="ST1585_MBL-fold"/>
</dbReference>
<dbReference type="PANTHER" id="PTHR42951">
    <property type="entry name" value="METALLO-BETA-LACTAMASE DOMAIN-CONTAINING"/>
    <property type="match status" value="1"/>
</dbReference>
<dbReference type="InterPro" id="IPR036866">
    <property type="entry name" value="RibonucZ/Hydroxyglut_hydro"/>
</dbReference>
<dbReference type="Proteomes" id="UP001242368">
    <property type="component" value="Unassembled WGS sequence"/>
</dbReference>
<name>A0ABT8CVE3_9FLAO</name>
<evidence type="ECO:0000259" key="1">
    <source>
        <dbReference type="SMART" id="SM00849"/>
    </source>
</evidence>
<dbReference type="PANTHER" id="PTHR42951:SF22">
    <property type="entry name" value="METALLO BETA-LACTAMASE SUPERFAMILY LIPOPROTEIN"/>
    <property type="match status" value="1"/>
</dbReference>
<gene>
    <name evidence="2" type="ORF">QW060_15015</name>
</gene>
<keyword evidence="3" id="KW-1185">Reference proteome</keyword>
<dbReference type="SUPFAM" id="SSF56281">
    <property type="entry name" value="Metallo-hydrolase/oxidoreductase"/>
    <property type="match status" value="1"/>
</dbReference>
<dbReference type="InterPro" id="IPR001279">
    <property type="entry name" value="Metallo-B-lactamas"/>
</dbReference>
<feature type="domain" description="Metallo-beta-lactamase" evidence="1">
    <location>
        <begin position="17"/>
        <end position="211"/>
    </location>
</feature>
<dbReference type="EMBL" id="JAUFQU010000001">
    <property type="protein sequence ID" value="MDN3708410.1"/>
    <property type="molecule type" value="Genomic_DNA"/>
</dbReference>
<evidence type="ECO:0000313" key="3">
    <source>
        <dbReference type="Proteomes" id="UP001242368"/>
    </source>
</evidence>
<dbReference type="Pfam" id="PF00753">
    <property type="entry name" value="Lactamase_B"/>
    <property type="match status" value="1"/>
</dbReference>
<accession>A0ABT8CVE3</accession>